<sequence length="131" mass="15050">MKRNTLVAILAALIMAIGAWGVFPHIIYATRADEMPAKWDLNYENLSIQQVYEKIGPPDEDGGVKQLQNWVQKEWWGYKLIKIGAEDFRSDRTDFDVYYSVHVYGHKQQIFFGPPVIKHVVLKQSAASKPD</sequence>
<reference evidence="1" key="1">
    <citation type="journal article" date="2014" name="Int. J. Syst. Evol. Microbiol.">
        <title>Complete genome sequence of Corynebacterium casei LMG S-19264T (=DSM 44701T), isolated from a smear-ripened cheese.</title>
        <authorList>
            <consortium name="US DOE Joint Genome Institute (JGI-PGF)"/>
            <person name="Walter F."/>
            <person name="Albersmeier A."/>
            <person name="Kalinowski J."/>
            <person name="Ruckert C."/>
        </authorList>
    </citation>
    <scope>NUCLEOTIDE SEQUENCE</scope>
    <source>
        <strain evidence="1">KCTC 32296</strain>
    </source>
</reference>
<protein>
    <submittedName>
        <fullName evidence="1">Uncharacterized protein</fullName>
    </submittedName>
</protein>
<reference evidence="1" key="2">
    <citation type="submission" date="2020-09" db="EMBL/GenBank/DDBJ databases">
        <authorList>
            <person name="Sun Q."/>
            <person name="Kim S."/>
        </authorList>
    </citation>
    <scope>NUCLEOTIDE SEQUENCE</scope>
    <source>
        <strain evidence="1">KCTC 32296</strain>
    </source>
</reference>
<dbReference type="RefSeq" id="WP_189485509.1">
    <property type="nucleotide sequence ID" value="NZ_BMZB01000001.1"/>
</dbReference>
<comment type="caution">
    <text evidence="1">The sequence shown here is derived from an EMBL/GenBank/DDBJ whole genome shotgun (WGS) entry which is preliminary data.</text>
</comment>
<dbReference type="EMBL" id="BMZB01000001">
    <property type="protein sequence ID" value="GGZ28131.1"/>
    <property type="molecule type" value="Genomic_DNA"/>
</dbReference>
<accession>A0A918Q040</accession>
<name>A0A918Q040_9CAUL</name>
<evidence type="ECO:0000313" key="2">
    <source>
        <dbReference type="Proteomes" id="UP000662572"/>
    </source>
</evidence>
<gene>
    <name evidence="1" type="ORF">GCM10011273_12360</name>
</gene>
<proteinExistence type="predicted"/>
<keyword evidence="2" id="KW-1185">Reference proteome</keyword>
<dbReference type="Proteomes" id="UP000662572">
    <property type="component" value="Unassembled WGS sequence"/>
</dbReference>
<dbReference type="AlphaFoldDB" id="A0A918Q040"/>
<organism evidence="1 2">
    <name type="scientific">Asticcacaulis endophyticus</name>
    <dbReference type="NCBI Taxonomy" id="1395890"/>
    <lineage>
        <taxon>Bacteria</taxon>
        <taxon>Pseudomonadati</taxon>
        <taxon>Pseudomonadota</taxon>
        <taxon>Alphaproteobacteria</taxon>
        <taxon>Caulobacterales</taxon>
        <taxon>Caulobacteraceae</taxon>
        <taxon>Asticcacaulis</taxon>
    </lineage>
</organism>
<evidence type="ECO:0000313" key="1">
    <source>
        <dbReference type="EMBL" id="GGZ28131.1"/>
    </source>
</evidence>